<keyword evidence="3" id="KW-1185">Reference proteome</keyword>
<dbReference type="AlphaFoldDB" id="A0A0N4X5Y3"/>
<dbReference type="PANTHER" id="PTHR19446">
    <property type="entry name" value="REVERSE TRANSCRIPTASES"/>
    <property type="match status" value="1"/>
</dbReference>
<dbReference type="PROSITE" id="PS50878">
    <property type="entry name" value="RT_POL"/>
    <property type="match status" value="1"/>
</dbReference>
<dbReference type="WBParaSite" id="HPLM_0001977501-mRNA-1">
    <property type="protein sequence ID" value="HPLM_0001977501-mRNA-1"/>
    <property type="gene ID" value="HPLM_0001977501"/>
</dbReference>
<dbReference type="InterPro" id="IPR000477">
    <property type="entry name" value="RT_dom"/>
</dbReference>
<sequence>MKLYERLVDSRLMEFIQILRVQFGSMPERSITDAVFIARQVIKKYREESTPCYPASFDLEEAFVRLPRHVIWRALRKGNVPEHLIFLIKDMYDGSTTAVRTQVHQGSALSPFLYLLFMDVIISGLYGPQKTSTLMTSL</sequence>
<gene>
    <name evidence="2" type="ORF">HPLM_LOCUS19769</name>
</gene>
<reference evidence="2 3" key="2">
    <citation type="submission" date="2018-11" db="EMBL/GenBank/DDBJ databases">
        <authorList>
            <consortium name="Pathogen Informatics"/>
        </authorList>
    </citation>
    <scope>NUCLEOTIDE SEQUENCE [LARGE SCALE GENOMIC DNA]</scope>
    <source>
        <strain evidence="2 3">MHpl1</strain>
    </source>
</reference>
<dbReference type="OrthoDB" id="418748at2759"/>
<evidence type="ECO:0000313" key="4">
    <source>
        <dbReference type="WBParaSite" id="HPLM_0001977501-mRNA-1"/>
    </source>
</evidence>
<evidence type="ECO:0000313" key="3">
    <source>
        <dbReference type="Proteomes" id="UP000268014"/>
    </source>
</evidence>
<dbReference type="Pfam" id="PF00078">
    <property type="entry name" value="RVT_1"/>
    <property type="match status" value="1"/>
</dbReference>
<dbReference type="OMA" id="CELFQIN"/>
<proteinExistence type="predicted"/>
<reference evidence="4" key="1">
    <citation type="submission" date="2017-02" db="UniProtKB">
        <authorList>
            <consortium name="WormBaseParasite"/>
        </authorList>
    </citation>
    <scope>IDENTIFICATION</scope>
</reference>
<evidence type="ECO:0000259" key="1">
    <source>
        <dbReference type="PROSITE" id="PS50878"/>
    </source>
</evidence>
<dbReference type="Proteomes" id="UP000268014">
    <property type="component" value="Unassembled WGS sequence"/>
</dbReference>
<accession>A0A0N4X5Y3</accession>
<dbReference type="STRING" id="6290.A0A0N4X5Y3"/>
<feature type="domain" description="Reverse transcriptase" evidence="1">
    <location>
        <begin position="1"/>
        <end position="138"/>
    </location>
</feature>
<protein>
    <submittedName>
        <fullName evidence="4">Reverse transcriptase domain-containing protein</fullName>
    </submittedName>
</protein>
<dbReference type="EMBL" id="UZAF01021571">
    <property type="protein sequence ID" value="VDO79217.1"/>
    <property type="molecule type" value="Genomic_DNA"/>
</dbReference>
<name>A0A0N4X5Y3_HAEPC</name>
<evidence type="ECO:0000313" key="2">
    <source>
        <dbReference type="EMBL" id="VDO79217.1"/>
    </source>
</evidence>
<organism evidence="4">
    <name type="scientific">Haemonchus placei</name>
    <name type="common">Barber's pole worm</name>
    <dbReference type="NCBI Taxonomy" id="6290"/>
    <lineage>
        <taxon>Eukaryota</taxon>
        <taxon>Metazoa</taxon>
        <taxon>Ecdysozoa</taxon>
        <taxon>Nematoda</taxon>
        <taxon>Chromadorea</taxon>
        <taxon>Rhabditida</taxon>
        <taxon>Rhabditina</taxon>
        <taxon>Rhabditomorpha</taxon>
        <taxon>Strongyloidea</taxon>
        <taxon>Trichostrongylidae</taxon>
        <taxon>Haemonchus</taxon>
    </lineage>
</organism>